<feature type="transmembrane region" description="Helical" evidence="1">
    <location>
        <begin position="65"/>
        <end position="82"/>
    </location>
</feature>
<name>A0A1B8U277_9FLAO</name>
<comment type="caution">
    <text evidence="2">The sequence shown here is derived from an EMBL/GenBank/DDBJ whole genome shotgun (WGS) entry which is preliminary data.</text>
</comment>
<keyword evidence="1" id="KW-0812">Transmembrane</keyword>
<keyword evidence="1" id="KW-0472">Membrane</keyword>
<gene>
    <name evidence="2" type="ORF">LPB3_02075</name>
</gene>
<dbReference type="Proteomes" id="UP000092584">
    <property type="component" value="Unassembled WGS sequence"/>
</dbReference>
<protein>
    <submittedName>
        <fullName evidence="2">Uncharacterized protein</fullName>
    </submittedName>
</protein>
<evidence type="ECO:0000313" key="3">
    <source>
        <dbReference type="Proteomes" id="UP000092584"/>
    </source>
</evidence>
<feature type="transmembrane region" description="Helical" evidence="1">
    <location>
        <begin position="9"/>
        <end position="28"/>
    </location>
</feature>
<feature type="transmembrane region" description="Helical" evidence="1">
    <location>
        <begin position="156"/>
        <end position="172"/>
    </location>
</feature>
<dbReference type="EMBL" id="LSFM01000008">
    <property type="protein sequence ID" value="OBY65987.1"/>
    <property type="molecule type" value="Genomic_DNA"/>
</dbReference>
<feature type="transmembrane region" description="Helical" evidence="1">
    <location>
        <begin position="89"/>
        <end position="110"/>
    </location>
</feature>
<reference evidence="3" key="1">
    <citation type="submission" date="2016-02" db="EMBL/GenBank/DDBJ databases">
        <authorList>
            <person name="Shin S.-K."/>
            <person name="Yi H."/>
            <person name="Kim E."/>
        </authorList>
    </citation>
    <scope>NUCLEOTIDE SEQUENCE [LARGE SCALE GENOMIC DNA]</scope>
    <source>
        <strain evidence="3">LPB0003</strain>
    </source>
</reference>
<proteinExistence type="predicted"/>
<evidence type="ECO:0000313" key="2">
    <source>
        <dbReference type="EMBL" id="OBY65987.1"/>
    </source>
</evidence>
<keyword evidence="1" id="KW-1133">Transmembrane helix</keyword>
<organism evidence="2 3">
    <name type="scientific">Polaribacter vadi</name>
    <dbReference type="NCBI Taxonomy" id="1774273"/>
    <lineage>
        <taxon>Bacteria</taxon>
        <taxon>Pseudomonadati</taxon>
        <taxon>Bacteroidota</taxon>
        <taxon>Flavobacteriia</taxon>
        <taxon>Flavobacteriales</taxon>
        <taxon>Flavobacteriaceae</taxon>
    </lineage>
</organism>
<accession>A0A1B8U277</accession>
<dbReference type="KEGG" id="pob:LPB03_13545"/>
<feature type="transmembrane region" description="Helical" evidence="1">
    <location>
        <begin position="122"/>
        <end position="144"/>
    </location>
</feature>
<dbReference type="AlphaFoldDB" id="A0A1B8U277"/>
<evidence type="ECO:0000256" key="1">
    <source>
        <dbReference type="SAM" id="Phobius"/>
    </source>
</evidence>
<sequence>MNKTWNKTYKILGIINLIFGLIIIYKIFEFTQSQISHMEKLSEQSGFPKYDISLIDLLLHNSNRFPFIIGILFITSGILIVLKKKIGWNLSYISWIITALILIPITIYGIRDVTVTVIGSEYWIQIYSGIGLILSLTFIVFLSLKPIRIMNNINKQSWLLSIGIFFLIYLTRMI</sequence>
<keyword evidence="3" id="KW-1185">Reference proteome</keyword>